<dbReference type="PANTHER" id="PTHR14191:SF7">
    <property type="entry name" value="NA(+)_H(+) EXCHANGE REGULATORY COFACTOR NHE-RF1"/>
    <property type="match status" value="1"/>
</dbReference>
<evidence type="ECO:0000313" key="14">
    <source>
        <dbReference type="EMBL" id="CAH2302207.1"/>
    </source>
</evidence>
<feature type="domain" description="PDZ" evidence="13">
    <location>
        <begin position="7"/>
        <end position="87"/>
    </location>
</feature>
<keyword evidence="7" id="KW-0879">Wnt signaling pathway</keyword>
<evidence type="ECO:0000256" key="5">
    <source>
        <dbReference type="ARBA" id="ARBA00004486"/>
    </source>
</evidence>
<evidence type="ECO:0000256" key="9">
    <source>
        <dbReference type="ARBA" id="ARBA00023136"/>
    </source>
</evidence>
<dbReference type="GO" id="GO:0016324">
    <property type="term" value="C:apical plasma membrane"/>
    <property type="evidence" value="ECO:0007669"/>
    <property type="project" value="TreeGrafter"/>
</dbReference>
<accession>A0AAD1SNM1</accession>
<dbReference type="InterPro" id="IPR051067">
    <property type="entry name" value="NHER"/>
</dbReference>
<evidence type="ECO:0000256" key="10">
    <source>
        <dbReference type="ARBA" id="ARBA00023273"/>
    </source>
</evidence>
<evidence type="ECO:0000256" key="2">
    <source>
        <dbReference type="ARBA" id="ARBA00004184"/>
    </source>
</evidence>
<dbReference type="SUPFAM" id="SSF50156">
    <property type="entry name" value="PDZ domain-like"/>
    <property type="match status" value="2"/>
</dbReference>
<keyword evidence="6" id="KW-1003">Cell membrane</keyword>
<sequence length="323" mass="35399">MSTVERTCVLEKGPSGYGFHLHTEKGRPGQFVRLVEPDSSADKAGLRAGDRIIRVCGENVRELPHQQVVARIRASTEQLVLEVERAAEEPEVATNNNNTASDAQIPALLETPAVEKDLRPRLCSMKKGLNGYGFNLHSDKTQPGQFVRAIDPDSPAEKAGLLPQDRIIEVNGVSMIGKLHSDVVSSIKAGGEETTLLVVDPETDLFFKECGVAPGREHLQGPLPEKIVNGSLEKNVNEDEQENEVTLSSPVYEPEVSTPTEDTPKDVQDSSPKRTLSTEASVDPLLDLNMSLAVAKERAHQKRSQKKAPPMDWNKRKEVFSSL</sequence>
<keyword evidence="10" id="KW-0966">Cell projection</keyword>
<protein>
    <recommendedName>
        <fullName evidence="11">Na(+)/H(+) exchange regulatory cofactor NHE-RF</fullName>
    </recommendedName>
</protein>
<dbReference type="Gene3D" id="2.30.42.10">
    <property type="match status" value="2"/>
</dbReference>
<comment type="function">
    <text evidence="11">Scaffold protein that connects plasma membrane proteins with members of the ezrin/moesin/radixin family and thereby helps to link them to the actin cytoskeleton and to regulate their surface expression.</text>
</comment>
<dbReference type="AlphaFoldDB" id="A0AAD1SNM1"/>
<feature type="compositionally biased region" description="Basic and acidic residues" evidence="12">
    <location>
        <begin position="262"/>
        <end position="272"/>
    </location>
</feature>
<evidence type="ECO:0000256" key="6">
    <source>
        <dbReference type="ARBA" id="ARBA00022475"/>
    </source>
</evidence>
<dbReference type="GO" id="GO:0012505">
    <property type="term" value="C:endomembrane system"/>
    <property type="evidence" value="ECO:0007669"/>
    <property type="project" value="UniProtKB-SubCell"/>
</dbReference>
<dbReference type="InterPro" id="IPR001478">
    <property type="entry name" value="PDZ"/>
</dbReference>
<dbReference type="SMART" id="SM00228">
    <property type="entry name" value="PDZ"/>
    <property type="match status" value="2"/>
</dbReference>
<dbReference type="GO" id="GO:0016055">
    <property type="term" value="P:Wnt signaling pathway"/>
    <property type="evidence" value="ECO:0007669"/>
    <property type="project" value="UniProtKB-KW"/>
</dbReference>
<keyword evidence="8" id="KW-0677">Repeat</keyword>
<feature type="region of interest" description="Disordered" evidence="12">
    <location>
        <begin position="232"/>
        <end position="323"/>
    </location>
</feature>
<dbReference type="GO" id="GO:0005102">
    <property type="term" value="F:signaling receptor binding"/>
    <property type="evidence" value="ECO:0007669"/>
    <property type="project" value="TreeGrafter"/>
</dbReference>
<proteinExistence type="predicted"/>
<feature type="compositionally biased region" description="Basic and acidic residues" evidence="12">
    <location>
        <begin position="313"/>
        <end position="323"/>
    </location>
</feature>
<dbReference type="InterPro" id="IPR041489">
    <property type="entry name" value="PDZ_6"/>
</dbReference>
<dbReference type="InterPro" id="IPR036034">
    <property type="entry name" value="PDZ_sf"/>
</dbReference>
<dbReference type="Pfam" id="PF00595">
    <property type="entry name" value="PDZ"/>
    <property type="match status" value="1"/>
</dbReference>
<dbReference type="CDD" id="cd06768">
    <property type="entry name" value="PDZ_NHERF-like"/>
    <property type="match status" value="2"/>
</dbReference>
<evidence type="ECO:0000256" key="7">
    <source>
        <dbReference type="ARBA" id="ARBA00022687"/>
    </source>
</evidence>
<evidence type="ECO:0000256" key="1">
    <source>
        <dbReference type="ARBA" id="ARBA00004105"/>
    </source>
</evidence>
<comment type="subcellular location">
    <subcellularLocation>
        <location evidence="3">Cell membrane</location>
    </subcellularLocation>
    <subcellularLocation>
        <location evidence="5">Cell projection</location>
        <location evidence="5">Filopodium</location>
    </subcellularLocation>
    <subcellularLocation>
        <location evidence="1">Cell projection</location>
        <location evidence="1">Microvillus</location>
    </subcellularLocation>
    <subcellularLocation>
        <location evidence="4">Cell projection</location>
        <location evidence="4">Ruffle</location>
    </subcellularLocation>
    <subcellularLocation>
        <location evidence="2 11">Endomembrane system</location>
        <topology evidence="2 11">Peripheral membrane protein</topology>
    </subcellularLocation>
</comment>
<evidence type="ECO:0000313" key="15">
    <source>
        <dbReference type="Proteomes" id="UP001295444"/>
    </source>
</evidence>
<dbReference type="Pfam" id="PF09007">
    <property type="entry name" value="EBP50_C"/>
    <property type="match status" value="1"/>
</dbReference>
<evidence type="ECO:0000256" key="3">
    <source>
        <dbReference type="ARBA" id="ARBA00004236"/>
    </source>
</evidence>
<keyword evidence="15" id="KW-1185">Reference proteome</keyword>
<reference evidence="14" key="1">
    <citation type="submission" date="2022-03" db="EMBL/GenBank/DDBJ databases">
        <authorList>
            <person name="Alioto T."/>
            <person name="Alioto T."/>
            <person name="Gomez Garrido J."/>
        </authorList>
    </citation>
    <scope>NUCLEOTIDE SEQUENCE</scope>
</reference>
<dbReference type="EMBL" id="OW240917">
    <property type="protein sequence ID" value="CAH2302207.1"/>
    <property type="molecule type" value="Genomic_DNA"/>
</dbReference>
<evidence type="ECO:0000259" key="13">
    <source>
        <dbReference type="PROSITE" id="PS50106"/>
    </source>
</evidence>
<dbReference type="PANTHER" id="PTHR14191">
    <property type="entry name" value="PDZ DOMAIN CONTAINING PROTEIN"/>
    <property type="match status" value="1"/>
</dbReference>
<dbReference type="GO" id="GO:0005902">
    <property type="term" value="C:microvillus"/>
    <property type="evidence" value="ECO:0007669"/>
    <property type="project" value="UniProtKB-SubCell"/>
</dbReference>
<gene>
    <name evidence="14" type="ORF">PECUL_23A040088</name>
</gene>
<dbReference type="PIRSF" id="PIRSF037866">
    <property type="entry name" value="EBP50"/>
    <property type="match status" value="1"/>
</dbReference>
<dbReference type="Proteomes" id="UP001295444">
    <property type="component" value="Chromosome 06"/>
</dbReference>
<dbReference type="PROSITE" id="PS50106">
    <property type="entry name" value="PDZ"/>
    <property type="match status" value="2"/>
</dbReference>
<evidence type="ECO:0000256" key="12">
    <source>
        <dbReference type="SAM" id="MobiDB-lite"/>
    </source>
</evidence>
<organism evidence="14 15">
    <name type="scientific">Pelobates cultripes</name>
    <name type="common">Western spadefoot toad</name>
    <dbReference type="NCBI Taxonomy" id="61616"/>
    <lineage>
        <taxon>Eukaryota</taxon>
        <taxon>Metazoa</taxon>
        <taxon>Chordata</taxon>
        <taxon>Craniata</taxon>
        <taxon>Vertebrata</taxon>
        <taxon>Euteleostomi</taxon>
        <taxon>Amphibia</taxon>
        <taxon>Batrachia</taxon>
        <taxon>Anura</taxon>
        <taxon>Pelobatoidea</taxon>
        <taxon>Pelobatidae</taxon>
        <taxon>Pelobates</taxon>
    </lineage>
</organism>
<keyword evidence="9 11" id="KW-0472">Membrane</keyword>
<dbReference type="GO" id="GO:0072659">
    <property type="term" value="P:protein localization to plasma membrane"/>
    <property type="evidence" value="ECO:0007669"/>
    <property type="project" value="TreeGrafter"/>
</dbReference>
<dbReference type="Pfam" id="PF17820">
    <property type="entry name" value="PDZ_6"/>
    <property type="match status" value="1"/>
</dbReference>
<dbReference type="GO" id="GO:0030175">
    <property type="term" value="C:filopodium"/>
    <property type="evidence" value="ECO:0007669"/>
    <property type="project" value="UniProtKB-SubCell"/>
</dbReference>
<dbReference type="GO" id="GO:0001726">
    <property type="term" value="C:ruffle"/>
    <property type="evidence" value="ECO:0007669"/>
    <property type="project" value="UniProtKB-SubCell"/>
</dbReference>
<name>A0AAD1SNM1_PELCU</name>
<dbReference type="GO" id="GO:0043495">
    <property type="term" value="F:protein-membrane adaptor activity"/>
    <property type="evidence" value="ECO:0007669"/>
    <property type="project" value="TreeGrafter"/>
</dbReference>
<evidence type="ECO:0000256" key="4">
    <source>
        <dbReference type="ARBA" id="ARBA00004466"/>
    </source>
</evidence>
<dbReference type="InterPro" id="IPR015098">
    <property type="entry name" value="EBP50_C"/>
</dbReference>
<evidence type="ECO:0000256" key="8">
    <source>
        <dbReference type="ARBA" id="ARBA00022737"/>
    </source>
</evidence>
<feature type="domain" description="PDZ" evidence="13">
    <location>
        <begin position="122"/>
        <end position="202"/>
    </location>
</feature>
<dbReference type="InterPro" id="IPR017300">
    <property type="entry name" value="NHERF-1/NHERF-2"/>
</dbReference>
<evidence type="ECO:0000256" key="11">
    <source>
        <dbReference type="PIRNR" id="PIRNR037866"/>
    </source>
</evidence>